<dbReference type="EMBL" id="MU842892">
    <property type="protein sequence ID" value="KAK2027612.1"/>
    <property type="molecule type" value="Genomic_DNA"/>
</dbReference>
<dbReference type="Proteomes" id="UP001232148">
    <property type="component" value="Unassembled WGS sequence"/>
</dbReference>
<evidence type="ECO:0000313" key="3">
    <source>
        <dbReference type="Proteomes" id="UP001232148"/>
    </source>
</evidence>
<feature type="region of interest" description="Disordered" evidence="1">
    <location>
        <begin position="134"/>
        <end position="216"/>
    </location>
</feature>
<name>A0AAD9M0J6_9PEZI</name>
<evidence type="ECO:0008006" key="4">
    <source>
        <dbReference type="Google" id="ProtNLM"/>
    </source>
</evidence>
<evidence type="ECO:0000313" key="2">
    <source>
        <dbReference type="EMBL" id="KAK2027612.1"/>
    </source>
</evidence>
<feature type="compositionally biased region" description="Polar residues" evidence="1">
    <location>
        <begin position="163"/>
        <end position="173"/>
    </location>
</feature>
<organism evidence="2 3">
    <name type="scientific">Colletotrichum zoysiae</name>
    <dbReference type="NCBI Taxonomy" id="1216348"/>
    <lineage>
        <taxon>Eukaryota</taxon>
        <taxon>Fungi</taxon>
        <taxon>Dikarya</taxon>
        <taxon>Ascomycota</taxon>
        <taxon>Pezizomycotina</taxon>
        <taxon>Sordariomycetes</taxon>
        <taxon>Hypocreomycetidae</taxon>
        <taxon>Glomerellales</taxon>
        <taxon>Glomerellaceae</taxon>
        <taxon>Colletotrichum</taxon>
        <taxon>Colletotrichum graminicola species complex</taxon>
    </lineage>
</organism>
<feature type="compositionally biased region" description="Low complexity" evidence="1">
    <location>
        <begin position="191"/>
        <end position="202"/>
    </location>
</feature>
<feature type="region of interest" description="Disordered" evidence="1">
    <location>
        <begin position="21"/>
        <end position="41"/>
    </location>
</feature>
<comment type="caution">
    <text evidence="2">The sequence shown here is derived from an EMBL/GenBank/DDBJ whole genome shotgun (WGS) entry which is preliminary data.</text>
</comment>
<evidence type="ECO:0000256" key="1">
    <source>
        <dbReference type="SAM" id="MobiDB-lite"/>
    </source>
</evidence>
<sequence>MATKEYSSGLSGSWYGARNTTTLPAGASSSASTGDPGDAQGGHGVVVAVHQPLGPVVDEHVVDADLQDEPDVGPDLDLALDEAAETKCTPFVTNKPLKTCYTCTAFILPVYLQPNPRRISVSGVIVENLVTPPGRLHGRAEQSRARASLVTQPSPAQPFPPTSFHSQPQTSMSRRTRSTLKADLRKDEKSSPSPSASEPSAKGSTGPAPPLLFPDESSWHDWLSTSHRESSGVWLQIAKKNADKPTVTYEQALESALCFGWIDGQRKAFDEQHFIQRFTPRRKNSMWSKRNVDKAVMLTQSQRMAPAGQAEVNAAKADGRWDRAYSSASVMEVPVDFDEALKENDEAKKFFDALNKTQRYVFLWRIETTRRQETRKRKIDEFVDLLAEHKLLH</sequence>
<dbReference type="AlphaFoldDB" id="A0AAD9M0J6"/>
<gene>
    <name evidence="2" type="ORF">LX32DRAFT_653786</name>
</gene>
<feature type="compositionally biased region" description="Polar residues" evidence="1">
    <location>
        <begin position="21"/>
        <end position="33"/>
    </location>
</feature>
<proteinExistence type="predicted"/>
<protein>
    <recommendedName>
        <fullName evidence="4">Bacteriocin-protection protein</fullName>
    </recommendedName>
</protein>
<dbReference type="Pfam" id="PF13376">
    <property type="entry name" value="OmdA"/>
    <property type="match status" value="1"/>
</dbReference>
<feature type="compositionally biased region" description="Basic and acidic residues" evidence="1">
    <location>
        <begin position="180"/>
        <end position="190"/>
    </location>
</feature>
<accession>A0AAD9M0J6</accession>
<keyword evidence="3" id="KW-1185">Reference proteome</keyword>
<reference evidence="2" key="1">
    <citation type="submission" date="2021-06" db="EMBL/GenBank/DDBJ databases">
        <title>Comparative genomics, transcriptomics and evolutionary studies reveal genomic signatures of adaptation to plant cell wall in hemibiotrophic fungi.</title>
        <authorList>
            <consortium name="DOE Joint Genome Institute"/>
            <person name="Baroncelli R."/>
            <person name="Diaz J.F."/>
            <person name="Benocci T."/>
            <person name="Peng M."/>
            <person name="Battaglia E."/>
            <person name="Haridas S."/>
            <person name="Andreopoulos W."/>
            <person name="Labutti K."/>
            <person name="Pangilinan J."/>
            <person name="Floch G.L."/>
            <person name="Makela M.R."/>
            <person name="Henrissat B."/>
            <person name="Grigoriev I.V."/>
            <person name="Crouch J.A."/>
            <person name="De Vries R.P."/>
            <person name="Sukno S.A."/>
            <person name="Thon M.R."/>
        </authorList>
    </citation>
    <scope>NUCLEOTIDE SEQUENCE</scope>
    <source>
        <strain evidence="2">MAFF235873</strain>
    </source>
</reference>